<accession>A0A915LBW7</accession>
<dbReference type="Proteomes" id="UP000887565">
    <property type="component" value="Unplaced"/>
</dbReference>
<evidence type="ECO:0000313" key="2">
    <source>
        <dbReference type="Proteomes" id="UP000887565"/>
    </source>
</evidence>
<name>A0A915LBW7_ROMCU</name>
<organism evidence="2 3">
    <name type="scientific">Romanomermis culicivorax</name>
    <name type="common">Nematode worm</name>
    <dbReference type="NCBI Taxonomy" id="13658"/>
    <lineage>
        <taxon>Eukaryota</taxon>
        <taxon>Metazoa</taxon>
        <taxon>Ecdysozoa</taxon>
        <taxon>Nematoda</taxon>
        <taxon>Enoplea</taxon>
        <taxon>Dorylaimia</taxon>
        <taxon>Mermithida</taxon>
        <taxon>Mermithoidea</taxon>
        <taxon>Mermithidae</taxon>
        <taxon>Romanomermis</taxon>
    </lineage>
</organism>
<keyword evidence="1" id="KW-1133">Transmembrane helix</keyword>
<feature type="transmembrane region" description="Helical" evidence="1">
    <location>
        <begin position="67"/>
        <end position="91"/>
    </location>
</feature>
<evidence type="ECO:0000256" key="1">
    <source>
        <dbReference type="SAM" id="Phobius"/>
    </source>
</evidence>
<reference evidence="3" key="1">
    <citation type="submission" date="2022-11" db="UniProtKB">
        <authorList>
            <consortium name="WormBaseParasite"/>
        </authorList>
    </citation>
    <scope>IDENTIFICATION</scope>
</reference>
<keyword evidence="2" id="KW-1185">Reference proteome</keyword>
<protein>
    <submittedName>
        <fullName evidence="3">Uncharacterized protein</fullName>
    </submittedName>
</protein>
<keyword evidence="1" id="KW-0472">Membrane</keyword>
<dbReference type="AlphaFoldDB" id="A0A915LBW7"/>
<keyword evidence="1" id="KW-0812">Transmembrane</keyword>
<evidence type="ECO:0000313" key="3">
    <source>
        <dbReference type="WBParaSite" id="nRc.2.0.1.t47281-RA"/>
    </source>
</evidence>
<sequence>MVYKKNKQILNNFVVTAVKNNLNERFVQWANVKVTKWLIPLTLISVTLNVSSVALTSSLRTFMTMTFFDATTLALSMIAVFSFEAQIFPLLCIRQMSCLFTAPA</sequence>
<dbReference type="WBParaSite" id="nRc.2.0.1.t47281-RA">
    <property type="protein sequence ID" value="nRc.2.0.1.t47281-RA"/>
    <property type="gene ID" value="nRc.2.0.1.g47281"/>
</dbReference>
<proteinExistence type="predicted"/>
<feature type="transmembrane region" description="Helical" evidence="1">
    <location>
        <begin position="37"/>
        <end position="55"/>
    </location>
</feature>